<accession>A0A0A1W6F0</accession>
<proteinExistence type="predicted"/>
<dbReference type="EMBL" id="BBPI01000043">
    <property type="protein sequence ID" value="GAM01020.1"/>
    <property type="molecule type" value="Genomic_DNA"/>
</dbReference>
<gene>
    <name evidence="2" type="ORF">SP5_043_00570</name>
</gene>
<organism evidence="2 3">
    <name type="scientific">Sphingomonas parapaucimobilis NBRC 15100</name>
    <dbReference type="NCBI Taxonomy" id="1219049"/>
    <lineage>
        <taxon>Bacteria</taxon>
        <taxon>Pseudomonadati</taxon>
        <taxon>Pseudomonadota</taxon>
        <taxon>Alphaproteobacteria</taxon>
        <taxon>Sphingomonadales</taxon>
        <taxon>Sphingomonadaceae</taxon>
        <taxon>Sphingomonas</taxon>
    </lineage>
</organism>
<dbReference type="AlphaFoldDB" id="A0A0A1W6F0"/>
<feature type="region of interest" description="Disordered" evidence="1">
    <location>
        <begin position="76"/>
        <end position="107"/>
    </location>
</feature>
<protein>
    <submittedName>
        <fullName evidence="2">Uncharacterized protein</fullName>
    </submittedName>
</protein>
<evidence type="ECO:0000313" key="2">
    <source>
        <dbReference type="EMBL" id="GAM01020.1"/>
    </source>
</evidence>
<reference evidence="2 3" key="1">
    <citation type="submission" date="2014-11" db="EMBL/GenBank/DDBJ databases">
        <title>Whole genome shotgun sequence of Sphingomonas parapaucimobilis NBRC 15100.</title>
        <authorList>
            <person name="Katano-Makiyama Y."/>
            <person name="Hosoyama A."/>
            <person name="Hashimoto M."/>
            <person name="Hosoyama Y."/>
            <person name="Noguchi M."/>
            <person name="Numata M."/>
            <person name="Tsuchikane K."/>
            <person name="Hirakata S."/>
            <person name="Uohara A."/>
            <person name="Shimodaira J."/>
            <person name="Ohji S."/>
            <person name="Ichikawa N."/>
            <person name="Kimura A."/>
            <person name="Yamazoe A."/>
            <person name="Fujita N."/>
        </authorList>
    </citation>
    <scope>NUCLEOTIDE SEQUENCE [LARGE SCALE GENOMIC DNA]</scope>
    <source>
        <strain evidence="2 3">NBRC 15100</strain>
    </source>
</reference>
<evidence type="ECO:0000256" key="1">
    <source>
        <dbReference type="SAM" id="MobiDB-lite"/>
    </source>
</evidence>
<feature type="compositionally biased region" description="Basic and acidic residues" evidence="1">
    <location>
        <begin position="84"/>
        <end position="107"/>
    </location>
</feature>
<comment type="caution">
    <text evidence="2">The sequence shown here is derived from an EMBL/GenBank/DDBJ whole genome shotgun (WGS) entry which is preliminary data.</text>
</comment>
<name>A0A0A1W6F0_9SPHN</name>
<keyword evidence="3" id="KW-1185">Reference proteome</keyword>
<sequence length="107" mass="11623">MQPLLHADQQRVAIARDAQLVEIGCRPFGAYRKIAADPDIDRIAAIARYRREPARRIAARVARALGGDFLSLGLASERTGGGGHGEHEQPGKRGEKGGFGHERPPVY</sequence>
<dbReference type="Proteomes" id="UP000032305">
    <property type="component" value="Unassembled WGS sequence"/>
</dbReference>
<evidence type="ECO:0000313" key="3">
    <source>
        <dbReference type="Proteomes" id="UP000032305"/>
    </source>
</evidence>